<dbReference type="InterPro" id="IPR001647">
    <property type="entry name" value="HTH_TetR"/>
</dbReference>
<dbReference type="Gene3D" id="1.10.10.60">
    <property type="entry name" value="Homeodomain-like"/>
    <property type="match status" value="1"/>
</dbReference>
<protein>
    <submittedName>
        <fullName evidence="6">TetR family transcriptional regulator</fullName>
    </submittedName>
</protein>
<keyword evidence="7" id="KW-1185">Reference proteome</keyword>
<dbReference type="AlphaFoldDB" id="A0A2U3NAS3"/>
<accession>A0A2U3NAS3</accession>
<dbReference type="SUPFAM" id="SSF46689">
    <property type="entry name" value="Homeodomain-like"/>
    <property type="match status" value="1"/>
</dbReference>
<dbReference type="PANTHER" id="PTHR47506">
    <property type="entry name" value="TRANSCRIPTIONAL REGULATORY PROTEIN"/>
    <property type="match status" value="1"/>
</dbReference>
<evidence type="ECO:0000256" key="2">
    <source>
        <dbReference type="ARBA" id="ARBA00023125"/>
    </source>
</evidence>
<dbReference type="PANTHER" id="PTHR47506:SF7">
    <property type="entry name" value="TRANSCRIPTIONAL REGULATORY PROTEIN"/>
    <property type="match status" value="1"/>
</dbReference>
<proteinExistence type="predicted"/>
<evidence type="ECO:0000256" key="1">
    <source>
        <dbReference type="ARBA" id="ARBA00023015"/>
    </source>
</evidence>
<sequence length="209" mass="22133">MVSQATSYSAERTTVARYDKTHKGETRRRIIERAGQRLKRDGIDGAGIAALMSDAGLTNGAFYAHFGSKNDLVARVVADQLATQAATMAALPPGRESLEQFIREYLSPDHRDHPATGCPSAALLDEIGRCDRQIRDSYTEGARAIIDAVATHLSPDDPAAALSRATGLFTVLVGSLQLARAVTDPTLSGDVLAAGISAALDLLSVKSRS</sequence>
<dbReference type="RefSeq" id="WP_342744149.1">
    <property type="nucleotide sequence ID" value="NZ_LT717700.1"/>
</dbReference>
<dbReference type="PRINTS" id="PR00455">
    <property type="entry name" value="HTHTETR"/>
</dbReference>
<name>A0A2U3NAS3_9MYCO</name>
<dbReference type="InterPro" id="IPR009057">
    <property type="entry name" value="Homeodomain-like_sf"/>
</dbReference>
<dbReference type="STRING" id="1841859.GCA_900157385_02124"/>
<feature type="DNA-binding region" description="H-T-H motif" evidence="4">
    <location>
        <begin position="47"/>
        <end position="66"/>
    </location>
</feature>
<dbReference type="GO" id="GO:0003677">
    <property type="term" value="F:DNA binding"/>
    <property type="evidence" value="ECO:0007669"/>
    <property type="project" value="UniProtKB-UniRule"/>
</dbReference>
<evidence type="ECO:0000313" key="6">
    <source>
        <dbReference type="EMBL" id="SPM28641.1"/>
    </source>
</evidence>
<dbReference type="Proteomes" id="UP000241595">
    <property type="component" value="Unassembled WGS sequence"/>
</dbReference>
<organism evidence="6 7">
    <name type="scientific">Mycobacterium terramassiliense</name>
    <dbReference type="NCBI Taxonomy" id="1841859"/>
    <lineage>
        <taxon>Bacteria</taxon>
        <taxon>Bacillati</taxon>
        <taxon>Actinomycetota</taxon>
        <taxon>Actinomycetes</taxon>
        <taxon>Mycobacteriales</taxon>
        <taxon>Mycobacteriaceae</taxon>
        <taxon>Mycobacterium</taxon>
    </lineage>
</organism>
<dbReference type="PROSITE" id="PS50977">
    <property type="entry name" value="HTH_TETR_2"/>
    <property type="match status" value="1"/>
</dbReference>
<evidence type="ECO:0000259" key="5">
    <source>
        <dbReference type="PROSITE" id="PS50977"/>
    </source>
</evidence>
<dbReference type="Gene3D" id="1.10.357.10">
    <property type="entry name" value="Tetracycline Repressor, domain 2"/>
    <property type="match status" value="1"/>
</dbReference>
<keyword evidence="2 4" id="KW-0238">DNA-binding</keyword>
<keyword evidence="3" id="KW-0804">Transcription</keyword>
<dbReference type="InterPro" id="IPR036271">
    <property type="entry name" value="Tet_transcr_reg_TetR-rel_C_sf"/>
</dbReference>
<evidence type="ECO:0000256" key="4">
    <source>
        <dbReference type="PROSITE-ProRule" id="PRU00335"/>
    </source>
</evidence>
<feature type="domain" description="HTH tetR-type" evidence="5">
    <location>
        <begin position="24"/>
        <end position="84"/>
    </location>
</feature>
<dbReference type="SUPFAM" id="SSF48498">
    <property type="entry name" value="Tetracyclin repressor-like, C-terminal domain"/>
    <property type="match status" value="1"/>
</dbReference>
<evidence type="ECO:0000256" key="3">
    <source>
        <dbReference type="ARBA" id="ARBA00023163"/>
    </source>
</evidence>
<keyword evidence="1" id="KW-0805">Transcription regulation</keyword>
<dbReference type="Pfam" id="PF00440">
    <property type="entry name" value="TetR_N"/>
    <property type="match status" value="1"/>
</dbReference>
<dbReference type="EMBL" id="FTRV01000011">
    <property type="protein sequence ID" value="SPM28641.1"/>
    <property type="molecule type" value="Genomic_DNA"/>
</dbReference>
<reference evidence="6 7" key="1">
    <citation type="submission" date="2017-01" db="EMBL/GenBank/DDBJ databases">
        <authorList>
            <consortium name="Urmite Genomes"/>
        </authorList>
    </citation>
    <scope>NUCLEOTIDE SEQUENCE [LARGE SCALE GENOMIC DNA]</scope>
    <source>
        <strain evidence="6 7">AB308</strain>
    </source>
</reference>
<evidence type="ECO:0000313" key="7">
    <source>
        <dbReference type="Proteomes" id="UP000241595"/>
    </source>
</evidence>
<gene>
    <name evidence="6" type="ORF">MTAB308_2128</name>
</gene>